<evidence type="ECO:0000256" key="7">
    <source>
        <dbReference type="ARBA" id="ARBA00023017"/>
    </source>
</evidence>
<organism evidence="12 14">
    <name type="scientific">Rotaria sordida</name>
    <dbReference type="NCBI Taxonomy" id="392033"/>
    <lineage>
        <taxon>Eukaryota</taxon>
        <taxon>Metazoa</taxon>
        <taxon>Spiralia</taxon>
        <taxon>Gnathifera</taxon>
        <taxon>Rotifera</taxon>
        <taxon>Eurotatoria</taxon>
        <taxon>Bdelloidea</taxon>
        <taxon>Philodinida</taxon>
        <taxon>Philodinidae</taxon>
        <taxon>Rotaria</taxon>
    </lineage>
</organism>
<evidence type="ECO:0000256" key="3">
    <source>
        <dbReference type="ARBA" id="ARBA00022490"/>
    </source>
</evidence>
<reference evidence="12" key="1">
    <citation type="submission" date="2021-02" db="EMBL/GenBank/DDBJ databases">
        <authorList>
            <person name="Nowell W R."/>
        </authorList>
    </citation>
    <scope>NUCLEOTIDE SEQUENCE</scope>
</reference>
<dbReference type="SUPFAM" id="SSF50978">
    <property type="entry name" value="WD40 repeat-like"/>
    <property type="match status" value="1"/>
</dbReference>
<keyword evidence="9" id="KW-0206">Cytoskeleton</keyword>
<dbReference type="InterPro" id="IPR050687">
    <property type="entry name" value="Dynein_IC"/>
</dbReference>
<dbReference type="GO" id="GO:0036158">
    <property type="term" value="P:outer dynein arm assembly"/>
    <property type="evidence" value="ECO:0007669"/>
    <property type="project" value="TreeGrafter"/>
</dbReference>
<dbReference type="PROSITE" id="PS50082">
    <property type="entry name" value="WD_REPEATS_2"/>
    <property type="match status" value="1"/>
</dbReference>
<dbReference type="GO" id="GO:0003341">
    <property type="term" value="P:cilium movement"/>
    <property type="evidence" value="ECO:0007669"/>
    <property type="project" value="TreeGrafter"/>
</dbReference>
<evidence type="ECO:0000256" key="10">
    <source>
        <dbReference type="ARBA" id="ARBA00023273"/>
    </source>
</evidence>
<evidence type="ECO:0000256" key="9">
    <source>
        <dbReference type="ARBA" id="ARBA00023212"/>
    </source>
</evidence>
<dbReference type="Proteomes" id="UP000663854">
    <property type="component" value="Unassembled WGS sequence"/>
</dbReference>
<dbReference type="Proteomes" id="UP000663870">
    <property type="component" value="Unassembled WGS sequence"/>
</dbReference>
<sequence length="715" mass="82150">MNSTHKKNDDIIRLDDISTTKYYDEHDHNDKSRTKFSLSQESIDPDEELTQILTTENPYGSKSLVMFSNRDKQFVPLGNMEQFITHYSYEGNLIPIDSDEAKIYLQKEKFHKTRILPTALLDIYKTKDKSTIEIKQSNENFESVQPTVDEDEQQTITNEISEQSELNETTDDLKSISQAPTSSLIEKPKKILNRFNFCEQGIQTYSTPKKDITTQTDPIINKKFVGLANQRIIYQEYTIDYEKQQKNKNKRKQRMNYGSNKNIQEKKIIKTDRLKPETILKRHQVQILKAIERVLNQNRYQELIYNFKYFEDKTDEVRDPMGTLFPLWKFPPSFANRSVTALTWNPAYSDMLIIGYGLYDRAERIQGTIAVFTLNNNHPDTLIHTESTVLSIDCLSSKPYLICVGLMDGDVIVYDISIPSGKAVFTNTSYMCKHYGCVWQVRWCNLSTNHQPRFFSIGSDGKVMRWTCIKGELRQVLLFDLPSATKPTRLDDGTLLSLPGPAIALDFHRNRKDIFLVGTEDGKIYKASTSDPGIIDMTFDAHDFAVYSIQWSPFHPNIFASCSADGTVKIWHEKITECLMRFDLCTSLQDIAWSPYTSTMFTIAGADGKVYIFDIHSNKLEPICEQLLANESGKTCTKIAFNPIHPILLVGDQTGWTICLKLSPNLRKKAKIRKGIEFADNYEREFDKLAQELSRTVAGDSMNDILIDQTNDIED</sequence>
<evidence type="ECO:0000313" key="12">
    <source>
        <dbReference type="EMBL" id="CAF0806007.1"/>
    </source>
</evidence>
<evidence type="ECO:0000313" key="13">
    <source>
        <dbReference type="EMBL" id="CAF1144895.1"/>
    </source>
</evidence>
<dbReference type="GO" id="GO:0045504">
    <property type="term" value="F:dynein heavy chain binding"/>
    <property type="evidence" value="ECO:0007669"/>
    <property type="project" value="TreeGrafter"/>
</dbReference>
<dbReference type="InterPro" id="IPR036322">
    <property type="entry name" value="WD40_repeat_dom_sf"/>
</dbReference>
<proteinExistence type="inferred from homology"/>
<dbReference type="EMBL" id="CAJNOL010000630">
    <property type="protein sequence ID" value="CAF1144895.1"/>
    <property type="molecule type" value="Genomic_DNA"/>
</dbReference>
<evidence type="ECO:0000256" key="6">
    <source>
        <dbReference type="ARBA" id="ARBA00022737"/>
    </source>
</evidence>
<name>A0A813T914_9BILA</name>
<evidence type="ECO:0000256" key="4">
    <source>
        <dbReference type="ARBA" id="ARBA00022574"/>
    </source>
</evidence>
<gene>
    <name evidence="13" type="ORF">JXQ802_LOCUS21417</name>
    <name evidence="12" type="ORF">PYM288_LOCUS4852</name>
</gene>
<evidence type="ECO:0000313" key="15">
    <source>
        <dbReference type="Proteomes" id="UP000663870"/>
    </source>
</evidence>
<keyword evidence="15" id="KW-1185">Reference proteome</keyword>
<evidence type="ECO:0000256" key="8">
    <source>
        <dbReference type="ARBA" id="ARBA00023175"/>
    </source>
</evidence>
<keyword evidence="8" id="KW-0505">Motor protein</keyword>
<evidence type="ECO:0000256" key="5">
    <source>
        <dbReference type="ARBA" id="ARBA00022701"/>
    </source>
</evidence>
<evidence type="ECO:0000256" key="1">
    <source>
        <dbReference type="ARBA" id="ARBA00004430"/>
    </source>
</evidence>
<keyword evidence="7" id="KW-0243">Dynein</keyword>
<keyword evidence="10" id="KW-0966">Cell projection</keyword>
<accession>A0A813T914</accession>
<dbReference type="Pfam" id="PF00400">
    <property type="entry name" value="WD40"/>
    <property type="match status" value="1"/>
</dbReference>
<keyword evidence="3" id="KW-0963">Cytoplasm</keyword>
<evidence type="ECO:0000256" key="2">
    <source>
        <dbReference type="ARBA" id="ARBA00011059"/>
    </source>
</evidence>
<comment type="caution">
    <text evidence="12">The sequence shown here is derived from an EMBL/GenBank/DDBJ whole genome shotgun (WGS) entry which is preliminary data.</text>
</comment>
<keyword evidence="6" id="KW-0677">Repeat</keyword>
<dbReference type="GO" id="GO:0005874">
    <property type="term" value="C:microtubule"/>
    <property type="evidence" value="ECO:0007669"/>
    <property type="project" value="UniProtKB-KW"/>
</dbReference>
<dbReference type="EMBL" id="CAJNOH010000046">
    <property type="protein sequence ID" value="CAF0806007.1"/>
    <property type="molecule type" value="Genomic_DNA"/>
</dbReference>
<dbReference type="InterPro" id="IPR001680">
    <property type="entry name" value="WD40_rpt"/>
</dbReference>
<dbReference type="PROSITE" id="PS50294">
    <property type="entry name" value="WD_REPEATS_REGION"/>
    <property type="match status" value="1"/>
</dbReference>
<evidence type="ECO:0000256" key="11">
    <source>
        <dbReference type="PROSITE-ProRule" id="PRU00221"/>
    </source>
</evidence>
<evidence type="ECO:0000313" key="14">
    <source>
        <dbReference type="Proteomes" id="UP000663854"/>
    </source>
</evidence>
<dbReference type="SMART" id="SM00320">
    <property type="entry name" value="WD40"/>
    <property type="match status" value="5"/>
</dbReference>
<keyword evidence="5" id="KW-0493">Microtubule</keyword>
<keyword evidence="4 11" id="KW-0853">WD repeat</keyword>
<dbReference type="PANTHER" id="PTHR12442:SF11">
    <property type="entry name" value="DYNEIN AXONEMAL INTERMEDIATE CHAIN 1"/>
    <property type="match status" value="1"/>
</dbReference>
<comment type="similarity">
    <text evidence="2">Belongs to the dynein intermediate chain family.</text>
</comment>
<dbReference type="PANTHER" id="PTHR12442">
    <property type="entry name" value="DYNEIN INTERMEDIATE CHAIN"/>
    <property type="match status" value="1"/>
</dbReference>
<dbReference type="InterPro" id="IPR015943">
    <property type="entry name" value="WD40/YVTN_repeat-like_dom_sf"/>
</dbReference>
<comment type="subcellular location">
    <subcellularLocation>
        <location evidence="1">Cytoplasm</location>
        <location evidence="1">Cytoskeleton</location>
        <location evidence="1">Cilium axoneme</location>
    </subcellularLocation>
</comment>
<protein>
    <submittedName>
        <fullName evidence="12">Uncharacterized protein</fullName>
    </submittedName>
</protein>
<dbReference type="GO" id="GO:0045503">
    <property type="term" value="F:dynein light chain binding"/>
    <property type="evidence" value="ECO:0007669"/>
    <property type="project" value="TreeGrafter"/>
</dbReference>
<dbReference type="GO" id="GO:0036157">
    <property type="term" value="C:outer dynein arm"/>
    <property type="evidence" value="ECO:0007669"/>
    <property type="project" value="TreeGrafter"/>
</dbReference>
<dbReference type="AlphaFoldDB" id="A0A813T914"/>
<dbReference type="Gene3D" id="2.130.10.10">
    <property type="entry name" value="YVTN repeat-like/Quinoprotein amine dehydrogenase"/>
    <property type="match status" value="2"/>
</dbReference>
<feature type="repeat" description="WD" evidence="11">
    <location>
        <begin position="539"/>
        <end position="571"/>
    </location>
</feature>